<accession>A0ABD3M3W6</accession>
<organism evidence="1 2">
    <name type="scientific">Discostella pseudostelligera</name>
    <dbReference type="NCBI Taxonomy" id="259834"/>
    <lineage>
        <taxon>Eukaryota</taxon>
        <taxon>Sar</taxon>
        <taxon>Stramenopiles</taxon>
        <taxon>Ochrophyta</taxon>
        <taxon>Bacillariophyta</taxon>
        <taxon>Coscinodiscophyceae</taxon>
        <taxon>Thalassiosirophycidae</taxon>
        <taxon>Stephanodiscales</taxon>
        <taxon>Stephanodiscaceae</taxon>
        <taxon>Discostella</taxon>
    </lineage>
</organism>
<gene>
    <name evidence="1" type="ORF">ACHAWU_003491</name>
</gene>
<name>A0ABD3M3W6_9STRA</name>
<dbReference type="EMBL" id="JALLBG020000293">
    <property type="protein sequence ID" value="KAL3756741.1"/>
    <property type="molecule type" value="Genomic_DNA"/>
</dbReference>
<dbReference type="Proteomes" id="UP001530293">
    <property type="component" value="Unassembled WGS sequence"/>
</dbReference>
<evidence type="ECO:0000313" key="1">
    <source>
        <dbReference type="EMBL" id="KAL3756741.1"/>
    </source>
</evidence>
<protein>
    <submittedName>
        <fullName evidence="1">Uncharacterized protein</fullName>
    </submittedName>
</protein>
<reference evidence="1 2" key="1">
    <citation type="submission" date="2024-10" db="EMBL/GenBank/DDBJ databases">
        <title>Updated reference genomes for cyclostephanoid diatoms.</title>
        <authorList>
            <person name="Roberts W.R."/>
            <person name="Alverson A.J."/>
        </authorList>
    </citation>
    <scope>NUCLEOTIDE SEQUENCE [LARGE SCALE GENOMIC DNA]</scope>
    <source>
        <strain evidence="1 2">AJA232-27</strain>
    </source>
</reference>
<keyword evidence="2" id="KW-1185">Reference proteome</keyword>
<comment type="caution">
    <text evidence="1">The sequence shown here is derived from an EMBL/GenBank/DDBJ whole genome shotgun (WGS) entry which is preliminary data.</text>
</comment>
<proteinExistence type="predicted"/>
<sequence>MVDDARALCRLMTFDYAGKAIGEYVYGRVPRKVNLFQPDPLQQVPNALLFYPVEPTHVVSVATWAYTNLVLPASHALLGELLRNESFGTVSGTQYRGKILESCHETFSMLTTLLALDIGGVVQDYTAPSCCVRWALHCIDSKSTNEFYDLVMAETDHYNSIDNGKKSSDREGRTYLPWNGNVDDRPSGLSLCDHLLLYPMTRKIYEESVDVSDTTFYDELGIAYMGYWKLRAQAEATFDTVDPLPSPYSITHRWALFLPQITTFLMWILSSSTMAKMEELELLSRTENAYLVGICGKQASFGFDFLHTMIATTAAVRPTPDRFSHCVQELSMTLVKLLAHVVRLSCHEPLVDLYVSRTYSSSDVMDLARSMIQLHQPEVQIQAIAMSCAFIEDTEFKPLLPRLIDFLRKIIKDTIENVELYSDSTLALADITIMQKISAFLDTSVNDACALADNLNSSNVDELISTSEKYAATFAMMRLEQIWLERTSGMALDDKLDVNGTLGEQLALIIEWMNESMRKLESFYKKINVLINVWGQSEAPPEDWHMLFFLQQSLNDIYDNM</sequence>
<evidence type="ECO:0000313" key="2">
    <source>
        <dbReference type="Proteomes" id="UP001530293"/>
    </source>
</evidence>
<dbReference type="AlphaFoldDB" id="A0ABD3M3W6"/>